<evidence type="ECO:0000313" key="2">
    <source>
        <dbReference type="EMBL" id="KAF7281507.1"/>
    </source>
</evidence>
<gene>
    <name evidence="2" type="ORF">GWI33_004588</name>
</gene>
<accession>A0A834II51</accession>
<feature type="region of interest" description="Disordered" evidence="1">
    <location>
        <begin position="126"/>
        <end position="159"/>
    </location>
</feature>
<protein>
    <submittedName>
        <fullName evidence="2">Uncharacterized protein</fullName>
    </submittedName>
</protein>
<feature type="compositionally biased region" description="Polar residues" evidence="1">
    <location>
        <begin position="677"/>
        <end position="689"/>
    </location>
</feature>
<feature type="region of interest" description="Disordered" evidence="1">
    <location>
        <begin position="302"/>
        <end position="326"/>
    </location>
</feature>
<feature type="compositionally biased region" description="Basic and acidic residues" evidence="1">
    <location>
        <begin position="135"/>
        <end position="149"/>
    </location>
</feature>
<evidence type="ECO:0000313" key="3">
    <source>
        <dbReference type="Proteomes" id="UP000625711"/>
    </source>
</evidence>
<feature type="compositionally biased region" description="Basic residues" evidence="1">
    <location>
        <begin position="150"/>
        <end position="159"/>
    </location>
</feature>
<organism evidence="2 3">
    <name type="scientific">Rhynchophorus ferrugineus</name>
    <name type="common">Red palm weevil</name>
    <name type="synonym">Curculio ferrugineus</name>
    <dbReference type="NCBI Taxonomy" id="354439"/>
    <lineage>
        <taxon>Eukaryota</taxon>
        <taxon>Metazoa</taxon>
        <taxon>Ecdysozoa</taxon>
        <taxon>Arthropoda</taxon>
        <taxon>Hexapoda</taxon>
        <taxon>Insecta</taxon>
        <taxon>Pterygota</taxon>
        <taxon>Neoptera</taxon>
        <taxon>Endopterygota</taxon>
        <taxon>Coleoptera</taxon>
        <taxon>Polyphaga</taxon>
        <taxon>Cucujiformia</taxon>
        <taxon>Curculionidae</taxon>
        <taxon>Dryophthorinae</taxon>
        <taxon>Rhynchophorus</taxon>
    </lineage>
</organism>
<sequence length="1188" mass="136257">MSGDESIKLWWPNYPYPVQMYLVWGKDNQPTLMYNDAELMKNYFNRPVQFDIDEERPLVIDEDTISEHPAITEGNNQNTKTVTTAEVQGHQDKEKGWMRPHKKRPFLMDLERRECRLDLNVADDNQDDALYQNEENDKDKDKEKDEMPRGRKRWKRKISRKQFRHHDIKLFTPCEYKTTSMLKQKEPGLQDTQKPEAIQKESITDAIVHSLAGQKQQVLSENNIQKRLKVDDAADAQAKTNLEENNNIATTHNHNSTGKHNLPAIIMETPPASTRSTRSMWPKNLIDCYQNSNKFTTNQEPVTSTVQQAIPPSNPPSNSIHSQEQTHPLQHYGEVPNFEPSLPVSNISPPTYMSECYFNTPTENSELNKQMDMGNHENEQPEDLSVQIPVDLSKKTAPSPNRLIDQFTEDEPVHSFIAVNNSSHSSKSSSPETITATALHNTPSYQSKQWYCTDPTMISHVHHIMAIFDEIRHILLKPFSDEMNTSIQYVYNELKKTKENEHIPIQLKIEAQNLASEVEKYIIARPKANPLRDIDHWPRERLVRRPAFRQARLPDVPKKYNAKRPPEIDLFNGNDPNFTMYRNRPHKLDNRIVKPFVRRTMSYPETIEEKTDVALSAPYPRSPNWNHLRMYPPMLPPPNPILNVPPNAYSDVFFKNIHNYIANGNPLPVSVHPHMGSNQVRQKSNSQGITMPPHNKTPPAILNTNEREDLPVLPPPNYTENVTVTPTTPPSPLRFSPPNPPKKTSIPAVIVADNSMEITKEPNESVRENFRIQLAKDKSPTPETKIKKVEHVFNKDPEENSTELSKWLEKLKSDEKLKNEFLSKMGINKESEPDKEKYNDDTIEIVDSDDENPEPPKVEDVRVTLRKQVLRHSLESPPVKKYPEHNKPNTSHNSLPNIKISIPVRNTIQAKTSPAGETKVSSTTEASTTTKPPPTTDVSPVSTAERHRYFPTLQNKEKVTYSPQIEPISPVGNETSFVFPDLPSAKSDKTMGGFFNNTLSQKNMNGFYKQLKTTTGLTSLTDNWKSIDRPQAPCSPRVAPHGKLRYIRDNHMFIRYFDDTQVALFNLSIRNDEHVKAAGVNPNNFSGYNKRVVDGTEIIKLPRDVEFSRKEDLREVEEFVKERTLVEKHVPKDFADFYIYVTGFQIVKMNPPVSLQTFLAMYNTNRTTELLKKYLEKIDVSGPVSVAK</sequence>
<dbReference type="AlphaFoldDB" id="A0A834II51"/>
<reference evidence="2" key="1">
    <citation type="submission" date="2020-08" db="EMBL/GenBank/DDBJ databases">
        <title>Genome sequencing and assembly of the red palm weevil Rhynchophorus ferrugineus.</title>
        <authorList>
            <person name="Dias G.B."/>
            <person name="Bergman C.M."/>
            <person name="Manee M."/>
        </authorList>
    </citation>
    <scope>NUCLEOTIDE SEQUENCE</scope>
    <source>
        <strain evidence="2">AA-2017</strain>
        <tissue evidence="2">Whole larva</tissue>
    </source>
</reference>
<evidence type="ECO:0000256" key="1">
    <source>
        <dbReference type="SAM" id="MobiDB-lite"/>
    </source>
</evidence>
<feature type="compositionally biased region" description="Low complexity" evidence="1">
    <location>
        <begin position="917"/>
        <end position="941"/>
    </location>
</feature>
<feature type="region of interest" description="Disordered" evidence="1">
    <location>
        <begin position="677"/>
        <end position="702"/>
    </location>
</feature>
<dbReference type="OrthoDB" id="6784559at2759"/>
<keyword evidence="3" id="KW-1185">Reference proteome</keyword>
<comment type="caution">
    <text evidence="2">The sequence shown here is derived from an EMBL/GenBank/DDBJ whole genome shotgun (WGS) entry which is preliminary data.</text>
</comment>
<name>A0A834II51_RHYFE</name>
<dbReference type="Proteomes" id="UP000625711">
    <property type="component" value="Unassembled WGS sequence"/>
</dbReference>
<proteinExistence type="predicted"/>
<feature type="region of interest" description="Disordered" evidence="1">
    <location>
        <begin position="877"/>
        <end position="941"/>
    </location>
</feature>
<dbReference type="EMBL" id="JAACXV010000238">
    <property type="protein sequence ID" value="KAF7281507.1"/>
    <property type="molecule type" value="Genomic_DNA"/>
</dbReference>